<proteinExistence type="predicted"/>
<feature type="region of interest" description="Disordered" evidence="1">
    <location>
        <begin position="1"/>
        <end position="40"/>
    </location>
</feature>
<organism evidence="2 3">
    <name type="scientific">Arthrobacter phage Vibaki</name>
    <dbReference type="NCBI Taxonomy" id="2593333"/>
    <lineage>
        <taxon>Viruses</taxon>
        <taxon>Duplodnaviria</taxon>
        <taxon>Heunggongvirae</taxon>
        <taxon>Uroviricota</taxon>
        <taxon>Caudoviricetes</taxon>
        <taxon>Berryhillviridae</taxon>
        <taxon>Vibakivirus</taxon>
        <taxon>Vibakivirus vibaki</taxon>
    </lineage>
</organism>
<gene>
    <name evidence="2" type="primary">11</name>
    <name evidence="2" type="ORF">SEA_VIBAKI_11</name>
</gene>
<evidence type="ECO:0000256" key="1">
    <source>
        <dbReference type="SAM" id="MobiDB-lite"/>
    </source>
</evidence>
<reference evidence="2 3" key="1">
    <citation type="submission" date="2019-06" db="EMBL/GenBank/DDBJ databases">
        <authorList>
            <person name="Alexander J."/>
            <person name="Ertsgaard D.J."/>
            <person name="Fields K.L."/>
            <person name="Fields S.B."/>
            <person name="Humphreys H."/>
            <person name="Kinneman J.E."/>
            <person name="Nelson N.D."/>
            <person name="Olakunle E.K."/>
            <person name="Reimer A.C."/>
            <person name="Robertson C."/>
            <person name="Ross G.V."/>
            <person name="Bonilla J.A."/>
            <person name="Klyczek K."/>
            <person name="Garlena R.A."/>
            <person name="Russell D.A."/>
            <person name="Pope W.H."/>
            <person name="Jacobs-Sera D."/>
            <person name="Hatfull G.F."/>
        </authorList>
    </citation>
    <scope>NUCLEOTIDE SEQUENCE [LARGE SCALE GENOMIC DNA]</scope>
</reference>
<evidence type="ECO:0000313" key="2">
    <source>
        <dbReference type="EMBL" id="QDK01892.1"/>
    </source>
</evidence>
<feature type="compositionally biased region" description="Low complexity" evidence="1">
    <location>
        <begin position="1"/>
        <end position="12"/>
    </location>
</feature>
<evidence type="ECO:0000313" key="3">
    <source>
        <dbReference type="Proteomes" id="UP000318687"/>
    </source>
</evidence>
<keyword evidence="3" id="KW-1185">Reference proteome</keyword>
<dbReference type="KEGG" id="vg:55813327"/>
<name>A0A514TYW7_9CAUD</name>
<accession>A0A514TYW7</accession>
<dbReference type="GeneID" id="55813327"/>
<protein>
    <submittedName>
        <fullName evidence="2">Uncharacterized protein</fullName>
    </submittedName>
</protein>
<sequence>MAAPKPVAAKAVTEPKVDETPAETVEPGTETVTTPVEQDVAQADPRASALAALVYGNTAEPVITADAEIPVDTSNVQDFGGRSRAVVLFSRYNQFVDGKFKTAKKGDVIDTDADHLKRGVRIKALRKLEG</sequence>
<dbReference type="RefSeq" id="YP_009883988.1">
    <property type="nucleotide sequence ID" value="NC_049465.1"/>
</dbReference>
<dbReference type="EMBL" id="MN096362">
    <property type="protein sequence ID" value="QDK01892.1"/>
    <property type="molecule type" value="Genomic_DNA"/>
</dbReference>
<dbReference type="Proteomes" id="UP000318687">
    <property type="component" value="Segment"/>
</dbReference>
<feature type="compositionally biased region" description="Low complexity" evidence="1">
    <location>
        <begin position="22"/>
        <end position="37"/>
    </location>
</feature>